<name>A0A4R6PKJ8_9GAMM</name>
<evidence type="ECO:0000313" key="3">
    <source>
        <dbReference type="EMBL" id="TDP38326.1"/>
    </source>
</evidence>
<dbReference type="Proteomes" id="UP000295531">
    <property type="component" value="Unassembled WGS sequence"/>
</dbReference>
<dbReference type="RefSeq" id="WP_133539365.1">
    <property type="nucleotide sequence ID" value="NZ_SNXI01000005.1"/>
</dbReference>
<reference evidence="3 4" key="1">
    <citation type="submission" date="2019-03" db="EMBL/GenBank/DDBJ databases">
        <title>Freshwater and sediment microbial communities from various areas in North America, analyzing microbe dynamics in response to fracking.</title>
        <authorList>
            <person name="Lamendella R."/>
        </authorList>
    </citation>
    <scope>NUCLEOTIDE SEQUENCE [LARGE SCALE GENOMIC DNA]</scope>
    <source>
        <strain evidence="3 4">18_TX</strain>
    </source>
</reference>
<evidence type="ECO:0000256" key="2">
    <source>
        <dbReference type="ARBA" id="ARBA00022649"/>
    </source>
</evidence>
<dbReference type="EMBL" id="SNXI01000005">
    <property type="protein sequence ID" value="TDP38326.1"/>
    <property type="molecule type" value="Genomic_DNA"/>
</dbReference>
<dbReference type="Gene3D" id="3.30.2310.20">
    <property type="entry name" value="RelE-like"/>
    <property type="match status" value="1"/>
</dbReference>
<dbReference type="InterPro" id="IPR035093">
    <property type="entry name" value="RelE/ParE_toxin_dom_sf"/>
</dbReference>
<protein>
    <submittedName>
        <fullName evidence="3">Toxin ParE1/3/4</fullName>
    </submittedName>
</protein>
<evidence type="ECO:0000313" key="4">
    <source>
        <dbReference type="Proteomes" id="UP000295531"/>
    </source>
</evidence>
<keyword evidence="4" id="KW-1185">Reference proteome</keyword>
<keyword evidence="2" id="KW-1277">Toxin-antitoxin system</keyword>
<evidence type="ECO:0000256" key="1">
    <source>
        <dbReference type="ARBA" id="ARBA00006226"/>
    </source>
</evidence>
<dbReference type="InterPro" id="IPR051803">
    <property type="entry name" value="TA_system_RelE-like_toxin"/>
</dbReference>
<dbReference type="PANTHER" id="PTHR33755">
    <property type="entry name" value="TOXIN PARE1-RELATED"/>
    <property type="match status" value="1"/>
</dbReference>
<sequence>MTYSVKLTANAVNDIGDIVDYIATNDAEAKALHTLKALRSLVASLSQHPERGSYPNELISLGIKEFRQVQMPPYRCIYRIINADVYVLIVADGRRDMQTLLQRRLLQG</sequence>
<comment type="similarity">
    <text evidence="1">Belongs to the RelE toxin family.</text>
</comment>
<comment type="caution">
    <text evidence="3">The sequence shown here is derived from an EMBL/GenBank/DDBJ whole genome shotgun (WGS) entry which is preliminary data.</text>
</comment>
<dbReference type="InterPro" id="IPR007712">
    <property type="entry name" value="RelE/ParE_toxin"/>
</dbReference>
<dbReference type="OrthoDB" id="9798046at2"/>
<dbReference type="SUPFAM" id="SSF143011">
    <property type="entry name" value="RelE-like"/>
    <property type="match status" value="1"/>
</dbReference>
<accession>A0A4R6PKJ8</accession>
<dbReference type="Pfam" id="PF05016">
    <property type="entry name" value="ParE_toxin"/>
    <property type="match status" value="1"/>
</dbReference>
<gene>
    <name evidence="3" type="ORF">DEU29_105178</name>
</gene>
<proteinExistence type="inferred from homology"/>
<organism evidence="3 4">
    <name type="scientific">Idiomarina aquatica</name>
    <dbReference type="NCBI Taxonomy" id="1327752"/>
    <lineage>
        <taxon>Bacteria</taxon>
        <taxon>Pseudomonadati</taxon>
        <taxon>Pseudomonadota</taxon>
        <taxon>Gammaproteobacteria</taxon>
        <taxon>Alteromonadales</taxon>
        <taxon>Idiomarinaceae</taxon>
        <taxon>Idiomarina</taxon>
    </lineage>
</organism>
<dbReference type="AlphaFoldDB" id="A0A4R6PKJ8"/>